<reference evidence="2 3" key="1">
    <citation type="submission" date="2015-01" db="EMBL/GenBank/DDBJ databases">
        <title>Evolution of Trichinella species and genotypes.</title>
        <authorList>
            <person name="Korhonen P.K."/>
            <person name="Edoardo P."/>
            <person name="Giuseppe L.R."/>
            <person name="Gasser R.B."/>
        </authorList>
    </citation>
    <scope>NUCLEOTIDE SEQUENCE [LARGE SCALE GENOMIC DNA]</scope>
    <source>
        <strain evidence="2">ISS470</strain>
    </source>
</reference>
<keyword evidence="1" id="KW-0812">Transmembrane</keyword>
<sequence length="186" mass="21116">MFSFVETSRPACMKLLHIETISNASFEPVVNGSAFHCTIVAGNGKYAHRHWEYVEHASASIQQFCRKTCLLKPKATSSRSFIFYSSTSIAVTIATITNSWYAFLRMYLSIFIYTGESYSGHFALIMLDKCLQIVSLFLNLLLNLPSLNLYKAYEDDGTTFCEEPLNGSLWNLILTIVMAFFFVDKH</sequence>
<organism evidence="2 3">
    <name type="scientific">Trichinella pseudospiralis</name>
    <name type="common">Parasitic roundworm</name>
    <dbReference type="NCBI Taxonomy" id="6337"/>
    <lineage>
        <taxon>Eukaryota</taxon>
        <taxon>Metazoa</taxon>
        <taxon>Ecdysozoa</taxon>
        <taxon>Nematoda</taxon>
        <taxon>Enoplea</taxon>
        <taxon>Dorylaimia</taxon>
        <taxon>Trichinellida</taxon>
        <taxon>Trichinellidae</taxon>
        <taxon>Trichinella</taxon>
    </lineage>
</organism>
<keyword evidence="3" id="KW-1185">Reference proteome</keyword>
<evidence type="ECO:0000313" key="3">
    <source>
        <dbReference type="Proteomes" id="UP000054995"/>
    </source>
</evidence>
<gene>
    <name evidence="2" type="ORF">T4D_15789</name>
</gene>
<comment type="caution">
    <text evidence="2">The sequence shown here is derived from an EMBL/GenBank/DDBJ whole genome shotgun (WGS) entry which is preliminary data.</text>
</comment>
<name>A0A0V1FWB3_TRIPS</name>
<evidence type="ECO:0000256" key="1">
    <source>
        <dbReference type="SAM" id="Phobius"/>
    </source>
</evidence>
<feature type="transmembrane region" description="Helical" evidence="1">
    <location>
        <begin position="165"/>
        <end position="183"/>
    </location>
</feature>
<accession>A0A0V1FWB3</accession>
<feature type="transmembrane region" description="Helical" evidence="1">
    <location>
        <begin position="81"/>
        <end position="101"/>
    </location>
</feature>
<proteinExistence type="predicted"/>
<dbReference type="Proteomes" id="UP000054995">
    <property type="component" value="Unassembled WGS sequence"/>
</dbReference>
<protein>
    <submittedName>
        <fullName evidence="2">Uncharacterized protein</fullName>
    </submittedName>
</protein>
<evidence type="ECO:0000313" key="2">
    <source>
        <dbReference type="EMBL" id="KRY90143.1"/>
    </source>
</evidence>
<dbReference type="AlphaFoldDB" id="A0A0V1FWB3"/>
<keyword evidence="1" id="KW-1133">Transmembrane helix</keyword>
<keyword evidence="1" id="KW-0472">Membrane</keyword>
<dbReference type="EMBL" id="JYDT01000024">
    <property type="protein sequence ID" value="KRY90143.1"/>
    <property type="molecule type" value="Genomic_DNA"/>
</dbReference>